<keyword evidence="2" id="KW-0653">Protein transport</keyword>
<feature type="region of interest" description="Disordered" evidence="3">
    <location>
        <begin position="1"/>
        <end position="45"/>
    </location>
</feature>
<dbReference type="Pfam" id="PF08700">
    <property type="entry name" value="VPS51_Exo84_N"/>
    <property type="match status" value="1"/>
</dbReference>
<dbReference type="OrthoDB" id="203678at2759"/>
<dbReference type="GO" id="GO:0007030">
    <property type="term" value="P:Golgi organization"/>
    <property type="evidence" value="ECO:0007669"/>
    <property type="project" value="UniProtKB-UniRule"/>
</dbReference>
<dbReference type="GO" id="GO:0000938">
    <property type="term" value="C:GARP complex"/>
    <property type="evidence" value="ECO:0007669"/>
    <property type="project" value="UniProtKB-UniRule"/>
</dbReference>
<keyword evidence="2" id="KW-0445">Lipid transport</keyword>
<evidence type="ECO:0000256" key="3">
    <source>
        <dbReference type="SAM" id="MobiDB-lite"/>
    </source>
</evidence>
<dbReference type="GO" id="GO:0006869">
    <property type="term" value="P:lipid transport"/>
    <property type="evidence" value="ECO:0007669"/>
    <property type="project" value="UniProtKB-UniRule"/>
</dbReference>
<dbReference type="GO" id="GO:0032456">
    <property type="term" value="P:endocytic recycling"/>
    <property type="evidence" value="ECO:0007669"/>
    <property type="project" value="TreeGrafter"/>
</dbReference>
<dbReference type="GO" id="GO:0005829">
    <property type="term" value="C:cytosol"/>
    <property type="evidence" value="ECO:0007669"/>
    <property type="project" value="GOC"/>
</dbReference>
<dbReference type="PANTHER" id="PTHR15954:SF4">
    <property type="entry name" value="VACUOLAR PROTEIN SORTING-ASSOCIATED PROTEIN 51 HOMOLOG"/>
    <property type="match status" value="1"/>
</dbReference>
<dbReference type="Proteomes" id="UP000186594">
    <property type="component" value="Unassembled WGS sequence"/>
</dbReference>
<keyword evidence="2" id="KW-0333">Golgi apparatus</keyword>
<proteinExistence type="inferred from homology"/>
<protein>
    <recommendedName>
        <fullName evidence="2">Vacuolar protein sorting-associated protein 51 homolog</fullName>
    </recommendedName>
</protein>
<accession>A0A1U7LIN6</accession>
<dbReference type="EMBL" id="LXFE01003117">
    <property type="protein sequence ID" value="OLL22488.1"/>
    <property type="molecule type" value="Genomic_DNA"/>
</dbReference>
<reference evidence="4 5" key="1">
    <citation type="submission" date="2016-04" db="EMBL/GenBank/DDBJ databases">
        <title>Evolutionary innovation and constraint leading to complex multicellularity in the Ascomycota.</title>
        <authorList>
            <person name="Cisse O."/>
            <person name="Nguyen A."/>
            <person name="Hewitt D.A."/>
            <person name="Jedd G."/>
            <person name="Stajich J.E."/>
        </authorList>
    </citation>
    <scope>NUCLEOTIDE SEQUENCE [LARGE SCALE GENOMIC DNA]</scope>
    <source>
        <strain evidence="4 5">DAH-3</strain>
    </source>
</reference>
<dbReference type="OMA" id="DWNAKDI"/>
<comment type="subcellular location">
    <subcellularLocation>
        <location evidence="2">Golgi apparatus</location>
        <location evidence="2">trans-Golgi network</location>
    </subcellularLocation>
</comment>
<evidence type="ECO:0000256" key="2">
    <source>
        <dbReference type="RuleBase" id="RU368010"/>
    </source>
</evidence>
<dbReference type="GO" id="GO:0016020">
    <property type="term" value="C:membrane"/>
    <property type="evidence" value="ECO:0007669"/>
    <property type="project" value="TreeGrafter"/>
</dbReference>
<evidence type="ECO:0000313" key="4">
    <source>
        <dbReference type="EMBL" id="OLL22488.1"/>
    </source>
</evidence>
<dbReference type="GO" id="GO:1990745">
    <property type="term" value="C:EARP complex"/>
    <property type="evidence" value="ECO:0007669"/>
    <property type="project" value="TreeGrafter"/>
</dbReference>
<gene>
    <name evidence="4" type="ORF">NEOLI_001833</name>
</gene>
<dbReference type="AlphaFoldDB" id="A0A1U7LIN6"/>
<evidence type="ECO:0000256" key="1">
    <source>
        <dbReference type="ARBA" id="ARBA00006080"/>
    </source>
</evidence>
<name>A0A1U7LIN6_NEOID</name>
<dbReference type="PANTHER" id="PTHR15954">
    <property type="entry name" value="VACUOLAR PROTEIN SORTING-ASSOCIATED PROTEIN 51 HOMOLOG"/>
    <property type="match status" value="1"/>
</dbReference>
<dbReference type="GO" id="GO:0048193">
    <property type="term" value="P:Golgi vesicle transport"/>
    <property type="evidence" value="ECO:0007669"/>
    <property type="project" value="TreeGrafter"/>
</dbReference>
<feature type="compositionally biased region" description="Low complexity" evidence="3">
    <location>
        <begin position="1"/>
        <end position="31"/>
    </location>
</feature>
<keyword evidence="2" id="KW-0813">Transport</keyword>
<dbReference type="GO" id="GO:0015031">
    <property type="term" value="P:protein transport"/>
    <property type="evidence" value="ECO:0007669"/>
    <property type="project" value="UniProtKB-UniRule"/>
</dbReference>
<comment type="caution">
    <text evidence="4">The sequence shown here is derived from an EMBL/GenBank/DDBJ whole genome shotgun (WGS) entry which is preliminary data.</text>
</comment>
<organism evidence="4 5">
    <name type="scientific">Neolecta irregularis (strain DAH-3)</name>
    <dbReference type="NCBI Taxonomy" id="1198029"/>
    <lineage>
        <taxon>Eukaryota</taxon>
        <taxon>Fungi</taxon>
        <taxon>Dikarya</taxon>
        <taxon>Ascomycota</taxon>
        <taxon>Taphrinomycotina</taxon>
        <taxon>Neolectales</taxon>
        <taxon>Neolectaceae</taxon>
        <taxon>Neolecta</taxon>
    </lineage>
</organism>
<sequence>MSVPASPSSILSRPISHSPSSPPSFSLTSPFQSPPPSLSLTPHTSKRATRNLALRRFYGLDSATASSTSNGTSPSIPAIPGIDSEDFYASKFVDDFLARASLHELIRTENDLIAEIKTIDGERKALVYDNYSKLIAATDTIQRMRSNLKPLDPETSLLIPTLDNITSLCIALGKKLKQELVFQREHSPEFVLDDAYKHIKTVQWAIDGPLHIQSLVKQERYDQARKEYDKLITNTLDWNAKDITKLRADAKKAIDGIPS</sequence>
<keyword evidence="5" id="KW-1185">Reference proteome</keyword>
<comment type="similarity">
    <text evidence="1 2">Belongs to the VPS51 family.</text>
</comment>
<dbReference type="GO" id="GO:0042147">
    <property type="term" value="P:retrograde transport, endosome to Golgi"/>
    <property type="evidence" value="ECO:0007669"/>
    <property type="project" value="UniProtKB-UniRule"/>
</dbReference>
<comment type="subunit">
    <text evidence="2">Component of the Golgi-associated retrograde protein (GARP) complex.</text>
</comment>
<comment type="function">
    <text evidence="2">Acts as component of the GARP complex that is involved in retrograde transport from early and late endosomes to the trans-Golgi network (TGN).</text>
</comment>
<evidence type="ECO:0000313" key="5">
    <source>
        <dbReference type="Proteomes" id="UP000186594"/>
    </source>
</evidence>
<dbReference type="STRING" id="1198029.A0A1U7LIN6"/>
<dbReference type="InterPro" id="IPR014812">
    <property type="entry name" value="Vps51"/>
</dbReference>